<dbReference type="PROSITE" id="PS00189">
    <property type="entry name" value="LIPOYL"/>
    <property type="match status" value="1"/>
</dbReference>
<dbReference type="InterPro" id="IPR011053">
    <property type="entry name" value="Single_hybrid_motif"/>
</dbReference>
<comment type="function">
    <text evidence="3">The glycine cleavage system catalyzes the degradation of glycine. The H protein shuttles the methylamine group of glycine from the P protein to the T protein.</text>
</comment>
<dbReference type="InterPro" id="IPR033753">
    <property type="entry name" value="GCV_H/Fam206"/>
</dbReference>
<dbReference type="PANTHER" id="PTHR11715:SF3">
    <property type="entry name" value="GLYCINE CLEAVAGE SYSTEM H PROTEIN-RELATED"/>
    <property type="match status" value="1"/>
</dbReference>
<sequence>MATVNECNLPDDLFYLVEKHVWARPEGDVVVVGLTDVAQNLAKSIISVTLKKQGKMLAKGKSLGTVESGKWVGPVPAPVAGEIVAVNDALAADPGLLNSDPYGDGWVAKLAPTDWDTDSAELVTGQPGLDAYKAFMDAEGISCADAA</sequence>
<dbReference type="Proteomes" id="UP001056035">
    <property type="component" value="Chromosome"/>
</dbReference>
<dbReference type="HAMAP" id="MF_00272">
    <property type="entry name" value="GcvH"/>
    <property type="match status" value="1"/>
</dbReference>
<dbReference type="InterPro" id="IPR000089">
    <property type="entry name" value="Biotin_lipoyl"/>
</dbReference>
<dbReference type="SUPFAM" id="SSF51230">
    <property type="entry name" value="Single hybrid motif"/>
    <property type="match status" value="1"/>
</dbReference>
<evidence type="ECO:0000256" key="1">
    <source>
        <dbReference type="ARBA" id="ARBA00009249"/>
    </source>
</evidence>
<evidence type="ECO:0000313" key="6">
    <source>
        <dbReference type="Proteomes" id="UP001056035"/>
    </source>
</evidence>
<dbReference type="EMBL" id="CP098502">
    <property type="protein sequence ID" value="UTI66890.1"/>
    <property type="molecule type" value="Genomic_DNA"/>
</dbReference>
<feature type="domain" description="Lipoyl-binding" evidence="4">
    <location>
        <begin position="29"/>
        <end position="111"/>
    </location>
</feature>
<accession>A0ABY5DXY6</accession>
<keyword evidence="2 3" id="KW-0450">Lipoyl</keyword>
<proteinExistence type="inferred from homology"/>
<name>A0ABY5DXY6_9ACTN</name>
<dbReference type="Pfam" id="PF01597">
    <property type="entry name" value="GCV_H"/>
    <property type="match status" value="1"/>
</dbReference>
<dbReference type="InterPro" id="IPR003016">
    <property type="entry name" value="2-oxoA_DH_lipoyl-BS"/>
</dbReference>
<dbReference type="InterPro" id="IPR002930">
    <property type="entry name" value="GCV_H"/>
</dbReference>
<evidence type="ECO:0000256" key="2">
    <source>
        <dbReference type="ARBA" id="ARBA00022823"/>
    </source>
</evidence>
<evidence type="ECO:0000256" key="3">
    <source>
        <dbReference type="HAMAP-Rule" id="MF_00272"/>
    </source>
</evidence>
<evidence type="ECO:0000259" key="4">
    <source>
        <dbReference type="PROSITE" id="PS50968"/>
    </source>
</evidence>
<evidence type="ECO:0000313" key="5">
    <source>
        <dbReference type="EMBL" id="UTI66890.1"/>
    </source>
</evidence>
<comment type="cofactor">
    <cofactor evidence="3">
        <name>(R)-lipoate</name>
        <dbReference type="ChEBI" id="CHEBI:83088"/>
    </cofactor>
    <text evidence="3">Binds 1 lipoyl cofactor covalently.</text>
</comment>
<feature type="modified residue" description="N6-lipoyllysine" evidence="3">
    <location>
        <position position="70"/>
    </location>
</feature>
<gene>
    <name evidence="3 5" type="primary">gcvH</name>
    <name evidence="5" type="ORF">NBH00_11930</name>
</gene>
<protein>
    <recommendedName>
        <fullName evidence="3">Glycine cleavage system H protein</fullName>
    </recommendedName>
</protein>
<organism evidence="5 6">
    <name type="scientific">Paraconexibacter antarcticus</name>
    <dbReference type="NCBI Taxonomy" id="2949664"/>
    <lineage>
        <taxon>Bacteria</taxon>
        <taxon>Bacillati</taxon>
        <taxon>Actinomycetota</taxon>
        <taxon>Thermoleophilia</taxon>
        <taxon>Solirubrobacterales</taxon>
        <taxon>Paraconexibacteraceae</taxon>
        <taxon>Paraconexibacter</taxon>
    </lineage>
</organism>
<dbReference type="NCBIfam" id="NF002270">
    <property type="entry name" value="PRK01202.1"/>
    <property type="match status" value="1"/>
</dbReference>
<reference evidence="5 6" key="1">
    <citation type="submission" date="2022-06" db="EMBL/GenBank/DDBJ databases">
        <title>Paraconexibacter antarcticus.</title>
        <authorList>
            <person name="Kim C.S."/>
        </authorList>
    </citation>
    <scope>NUCLEOTIDE SEQUENCE [LARGE SCALE GENOMIC DNA]</scope>
    <source>
        <strain evidence="5 6">02-257</strain>
    </source>
</reference>
<keyword evidence="6" id="KW-1185">Reference proteome</keyword>
<dbReference type="CDD" id="cd06848">
    <property type="entry name" value="GCS_H"/>
    <property type="match status" value="1"/>
</dbReference>
<dbReference type="PROSITE" id="PS50968">
    <property type="entry name" value="BIOTINYL_LIPOYL"/>
    <property type="match status" value="1"/>
</dbReference>
<dbReference type="RefSeq" id="WP_254573544.1">
    <property type="nucleotide sequence ID" value="NZ_CP098502.1"/>
</dbReference>
<dbReference type="Gene3D" id="2.40.50.100">
    <property type="match status" value="1"/>
</dbReference>
<comment type="similarity">
    <text evidence="1 3">Belongs to the GcvH family.</text>
</comment>
<comment type="subunit">
    <text evidence="3">The glycine cleavage system is composed of four proteins: P, T, L and H.</text>
</comment>
<dbReference type="PANTHER" id="PTHR11715">
    <property type="entry name" value="GLYCINE CLEAVAGE SYSTEM H PROTEIN"/>
    <property type="match status" value="1"/>
</dbReference>